<reference evidence="1" key="1">
    <citation type="submission" date="2014-09" db="EMBL/GenBank/DDBJ databases">
        <authorList>
            <person name="Magalhaes I.L.F."/>
            <person name="Oliveira U."/>
            <person name="Santos F.R."/>
            <person name="Vidigal T.H.D.A."/>
            <person name="Brescovit A.D."/>
            <person name="Santos A.J."/>
        </authorList>
    </citation>
    <scope>NUCLEOTIDE SEQUENCE</scope>
    <source>
        <tissue evidence="1">Shoot tissue taken approximately 20 cm above the soil surface</tissue>
    </source>
</reference>
<dbReference type="AlphaFoldDB" id="A0A0A9EPQ0"/>
<reference evidence="1" key="2">
    <citation type="journal article" date="2015" name="Data Brief">
        <title>Shoot transcriptome of the giant reed, Arundo donax.</title>
        <authorList>
            <person name="Barrero R.A."/>
            <person name="Guerrero F.D."/>
            <person name="Moolhuijzen P."/>
            <person name="Goolsby J.A."/>
            <person name="Tidwell J."/>
            <person name="Bellgard S.E."/>
            <person name="Bellgard M.I."/>
        </authorList>
    </citation>
    <scope>NUCLEOTIDE SEQUENCE</scope>
    <source>
        <tissue evidence="1">Shoot tissue taken approximately 20 cm above the soil surface</tissue>
    </source>
</reference>
<sequence>MMTNNKKDNHLMTSGPSRV</sequence>
<name>A0A0A9EPQ0_ARUDO</name>
<dbReference type="EMBL" id="GBRH01199893">
    <property type="protein sequence ID" value="JAD98002.1"/>
    <property type="molecule type" value="Transcribed_RNA"/>
</dbReference>
<protein>
    <submittedName>
        <fullName evidence="1">Uncharacterized protein</fullName>
    </submittedName>
</protein>
<accession>A0A0A9EPQ0</accession>
<evidence type="ECO:0000313" key="1">
    <source>
        <dbReference type="EMBL" id="JAD98002.1"/>
    </source>
</evidence>
<organism evidence="1">
    <name type="scientific">Arundo donax</name>
    <name type="common">Giant reed</name>
    <name type="synonym">Donax arundinaceus</name>
    <dbReference type="NCBI Taxonomy" id="35708"/>
    <lineage>
        <taxon>Eukaryota</taxon>
        <taxon>Viridiplantae</taxon>
        <taxon>Streptophyta</taxon>
        <taxon>Embryophyta</taxon>
        <taxon>Tracheophyta</taxon>
        <taxon>Spermatophyta</taxon>
        <taxon>Magnoliopsida</taxon>
        <taxon>Liliopsida</taxon>
        <taxon>Poales</taxon>
        <taxon>Poaceae</taxon>
        <taxon>PACMAD clade</taxon>
        <taxon>Arundinoideae</taxon>
        <taxon>Arundineae</taxon>
        <taxon>Arundo</taxon>
    </lineage>
</organism>
<proteinExistence type="predicted"/>